<keyword evidence="4 6" id="KW-1133">Transmembrane helix</keyword>
<feature type="transmembrane region" description="Helical" evidence="6">
    <location>
        <begin position="87"/>
        <end position="106"/>
    </location>
</feature>
<comment type="subcellular location">
    <subcellularLocation>
        <location evidence="1">Cell membrane</location>
        <topology evidence="1">Multi-pass membrane protein</topology>
    </subcellularLocation>
</comment>
<feature type="transmembrane region" description="Helical" evidence="6">
    <location>
        <begin position="246"/>
        <end position="270"/>
    </location>
</feature>
<dbReference type="InterPro" id="IPR011701">
    <property type="entry name" value="MFS"/>
</dbReference>
<dbReference type="EMBL" id="MUXN01000011">
    <property type="protein sequence ID" value="OOC05619.1"/>
    <property type="molecule type" value="Genomic_DNA"/>
</dbReference>
<feature type="transmembrane region" description="Helical" evidence="6">
    <location>
        <begin position="118"/>
        <end position="140"/>
    </location>
</feature>
<keyword evidence="5 6" id="KW-0472">Membrane</keyword>
<dbReference type="InterPro" id="IPR005829">
    <property type="entry name" value="Sugar_transporter_CS"/>
</dbReference>
<keyword evidence="3 6" id="KW-0812">Transmembrane</keyword>
<dbReference type="InterPro" id="IPR020846">
    <property type="entry name" value="MFS_dom"/>
</dbReference>
<dbReference type="PROSITE" id="PS50850">
    <property type="entry name" value="MFS"/>
    <property type="match status" value="1"/>
</dbReference>
<evidence type="ECO:0000256" key="1">
    <source>
        <dbReference type="ARBA" id="ARBA00004651"/>
    </source>
</evidence>
<feature type="transmembrane region" description="Helical" evidence="6">
    <location>
        <begin position="177"/>
        <end position="194"/>
    </location>
</feature>
<feature type="transmembrane region" description="Helical" evidence="6">
    <location>
        <begin position="338"/>
        <end position="359"/>
    </location>
</feature>
<accession>A0ABX3JD14</accession>
<feature type="transmembrane region" description="Helical" evidence="6">
    <location>
        <begin position="21"/>
        <end position="41"/>
    </location>
</feature>
<feature type="transmembrane region" description="Helical" evidence="6">
    <location>
        <begin position="215"/>
        <end position="234"/>
    </location>
</feature>
<reference evidence="8 9" key="1">
    <citation type="submission" date="2017-02" db="EMBL/GenBank/DDBJ databases">
        <title>Amycolatopsis azurea DSM 43854 draft genome.</title>
        <authorList>
            <person name="Mayilraj S."/>
        </authorList>
    </citation>
    <scope>NUCLEOTIDE SEQUENCE [LARGE SCALE GENOMIC DNA]</scope>
    <source>
        <strain evidence="8 9">DSM 43854</strain>
    </source>
</reference>
<evidence type="ECO:0000256" key="5">
    <source>
        <dbReference type="ARBA" id="ARBA00023136"/>
    </source>
</evidence>
<evidence type="ECO:0000259" key="7">
    <source>
        <dbReference type="PROSITE" id="PS50850"/>
    </source>
</evidence>
<sequence length="400" mass="40615">MTNRAAPEPGTARPPTRLARGTVLAAAALTIMAAAVIAPSLPAMKTVFAGTPGAGLLVKLALTVTSLAIAISAPFSGLAADRLGRRPLLVTGLVLYAISGTAGFFVDDLYLLLVTRAVLGLAVGGIMTAVSTLITDWFSGQSRASFLGLQQAFASLGGVVFLPLAGVLAATDWHAPFWIYSASAIVAVFAIVSLREPRRSVPAPASDGGKTALPGHILGVYVLALVATLVFYMAPTQLPFLLEGFGSGPAVIGAVVAGSTLTSVAGALAFPRLRRRLSSTAITTLSVALLGAGWLLVGTADTVVQVLAGLLVGGLGVGFVVPNLNLRLAGFAGPENRGRVLSGLVTGIFLGQFLSPLIVQPLVQTIGIAGTFTWTGVAMGAGAALAALRSQSTSKNRKEI</sequence>
<dbReference type="Pfam" id="PF07690">
    <property type="entry name" value="MFS_1"/>
    <property type="match status" value="1"/>
</dbReference>
<evidence type="ECO:0000313" key="8">
    <source>
        <dbReference type="EMBL" id="OOC05619.1"/>
    </source>
</evidence>
<protein>
    <submittedName>
        <fullName evidence="8">MFS transporter</fullName>
    </submittedName>
</protein>
<feature type="transmembrane region" description="Helical" evidence="6">
    <location>
        <begin position="277"/>
        <end position="297"/>
    </location>
</feature>
<comment type="caution">
    <text evidence="8">The sequence shown here is derived from an EMBL/GenBank/DDBJ whole genome shotgun (WGS) entry which is preliminary data.</text>
</comment>
<dbReference type="RefSeq" id="WP_052014442.1">
    <property type="nucleotide sequence ID" value="NZ_ANMG01000032.1"/>
</dbReference>
<evidence type="ECO:0000313" key="9">
    <source>
        <dbReference type="Proteomes" id="UP000188551"/>
    </source>
</evidence>
<proteinExistence type="predicted"/>
<feature type="transmembrane region" description="Helical" evidence="6">
    <location>
        <begin position="303"/>
        <end position="326"/>
    </location>
</feature>
<evidence type="ECO:0000256" key="4">
    <source>
        <dbReference type="ARBA" id="ARBA00022989"/>
    </source>
</evidence>
<dbReference type="PROSITE" id="PS00216">
    <property type="entry name" value="SUGAR_TRANSPORT_1"/>
    <property type="match status" value="1"/>
</dbReference>
<feature type="transmembrane region" description="Helical" evidence="6">
    <location>
        <begin position="53"/>
        <end position="75"/>
    </location>
</feature>
<evidence type="ECO:0000256" key="3">
    <source>
        <dbReference type="ARBA" id="ARBA00022692"/>
    </source>
</evidence>
<gene>
    <name evidence="8" type="ORF">B0293_14720</name>
</gene>
<dbReference type="InterPro" id="IPR036259">
    <property type="entry name" value="MFS_trans_sf"/>
</dbReference>
<dbReference type="SUPFAM" id="SSF103473">
    <property type="entry name" value="MFS general substrate transporter"/>
    <property type="match status" value="1"/>
</dbReference>
<dbReference type="Proteomes" id="UP000188551">
    <property type="component" value="Unassembled WGS sequence"/>
</dbReference>
<evidence type="ECO:0000256" key="2">
    <source>
        <dbReference type="ARBA" id="ARBA00022475"/>
    </source>
</evidence>
<dbReference type="Gene3D" id="1.20.1250.20">
    <property type="entry name" value="MFS general substrate transporter like domains"/>
    <property type="match status" value="1"/>
</dbReference>
<keyword evidence="9" id="KW-1185">Reference proteome</keyword>
<dbReference type="PANTHER" id="PTHR43124:SF3">
    <property type="entry name" value="CHLORAMPHENICOL EFFLUX PUMP RV0191"/>
    <property type="match status" value="1"/>
</dbReference>
<evidence type="ECO:0000256" key="6">
    <source>
        <dbReference type="SAM" id="Phobius"/>
    </source>
</evidence>
<feature type="transmembrane region" description="Helical" evidence="6">
    <location>
        <begin position="365"/>
        <end position="388"/>
    </location>
</feature>
<feature type="domain" description="Major facilitator superfamily (MFS) profile" evidence="7">
    <location>
        <begin position="19"/>
        <end position="394"/>
    </location>
</feature>
<name>A0ABX3JD14_9PSEU</name>
<dbReference type="PANTHER" id="PTHR43124">
    <property type="entry name" value="PURINE EFFLUX PUMP PBUE"/>
    <property type="match status" value="1"/>
</dbReference>
<feature type="transmembrane region" description="Helical" evidence="6">
    <location>
        <begin position="152"/>
        <end position="171"/>
    </location>
</feature>
<dbReference type="CDD" id="cd17473">
    <property type="entry name" value="MFS_arabinose_efflux_permease_like"/>
    <property type="match status" value="1"/>
</dbReference>
<organism evidence="8 9">
    <name type="scientific">Amycolatopsis azurea DSM 43854</name>
    <dbReference type="NCBI Taxonomy" id="1238180"/>
    <lineage>
        <taxon>Bacteria</taxon>
        <taxon>Bacillati</taxon>
        <taxon>Actinomycetota</taxon>
        <taxon>Actinomycetes</taxon>
        <taxon>Pseudonocardiales</taxon>
        <taxon>Pseudonocardiaceae</taxon>
        <taxon>Amycolatopsis</taxon>
    </lineage>
</organism>
<dbReference type="InterPro" id="IPR050189">
    <property type="entry name" value="MFS_Efflux_Transporters"/>
</dbReference>
<keyword evidence="2" id="KW-1003">Cell membrane</keyword>